<dbReference type="OrthoDB" id="4763896at2"/>
<protein>
    <recommendedName>
        <fullName evidence="3">PPE domain-containing protein</fullName>
    </recommendedName>
</protein>
<feature type="compositionally biased region" description="Basic and acidic residues" evidence="2">
    <location>
        <begin position="480"/>
        <end position="495"/>
    </location>
</feature>
<feature type="compositionally biased region" description="Low complexity" evidence="2">
    <location>
        <begin position="404"/>
        <end position="430"/>
    </location>
</feature>
<feature type="compositionally biased region" description="Gly residues" evidence="2">
    <location>
        <begin position="431"/>
        <end position="441"/>
    </location>
</feature>
<reference evidence="4" key="1">
    <citation type="submission" date="2014-05" db="EMBL/GenBank/DDBJ databases">
        <title>Genome sequence of Mycobacterium aromaticivorans strain JS19b1T (= DSM 45407T).</title>
        <authorList>
            <person name="Kwak Y."/>
            <person name="Park G.-S."/>
            <person name="Li Q.X."/>
            <person name="Lee S.-E."/>
            <person name="Shin J.-H."/>
        </authorList>
    </citation>
    <scope>NUCLEOTIDE SEQUENCE [LARGE SCALE GENOMIC DNA]</scope>
    <source>
        <strain evidence="4">JS19b1</strain>
    </source>
</reference>
<dbReference type="Proteomes" id="UP000022835">
    <property type="component" value="Unassembled WGS sequence"/>
</dbReference>
<name>A0A064CDN6_9MYCO</name>
<evidence type="ECO:0000256" key="2">
    <source>
        <dbReference type="SAM" id="MobiDB-lite"/>
    </source>
</evidence>
<evidence type="ECO:0000256" key="1">
    <source>
        <dbReference type="ARBA" id="ARBA00010652"/>
    </source>
</evidence>
<feature type="region of interest" description="Disordered" evidence="2">
    <location>
        <begin position="345"/>
        <end position="495"/>
    </location>
</feature>
<organism evidence="4 5">
    <name type="scientific">Mycolicibacterium aromaticivorans JS19b1 = JCM 16368</name>
    <dbReference type="NCBI Taxonomy" id="1440774"/>
    <lineage>
        <taxon>Bacteria</taxon>
        <taxon>Bacillati</taxon>
        <taxon>Actinomycetota</taxon>
        <taxon>Actinomycetes</taxon>
        <taxon>Mycobacteriales</taxon>
        <taxon>Mycobacteriaceae</taxon>
        <taxon>Mycolicibacterium</taxon>
    </lineage>
</organism>
<feature type="domain" description="PPE" evidence="3">
    <location>
        <begin position="64"/>
        <end position="217"/>
    </location>
</feature>
<dbReference type="Pfam" id="PF00823">
    <property type="entry name" value="PPE"/>
    <property type="match status" value="1"/>
</dbReference>
<dbReference type="AlphaFoldDB" id="A0A064CDN6"/>
<feature type="compositionally biased region" description="Basic and acidic residues" evidence="2">
    <location>
        <begin position="454"/>
        <end position="468"/>
    </location>
</feature>
<evidence type="ECO:0000313" key="5">
    <source>
        <dbReference type="Proteomes" id="UP000022835"/>
    </source>
</evidence>
<evidence type="ECO:0000313" key="4">
    <source>
        <dbReference type="EMBL" id="KDE96857.1"/>
    </source>
</evidence>
<gene>
    <name evidence="4" type="ORF">Y900_029940</name>
</gene>
<dbReference type="STRING" id="1440774.Y900_029940"/>
<dbReference type="InterPro" id="IPR000030">
    <property type="entry name" value="PPE_dom"/>
</dbReference>
<dbReference type="InterPro" id="IPR038332">
    <property type="entry name" value="PPE_sf"/>
</dbReference>
<comment type="caution">
    <text evidence="4">The sequence shown here is derived from an EMBL/GenBank/DDBJ whole genome shotgun (WGS) entry which is preliminary data.</text>
</comment>
<feature type="compositionally biased region" description="Low complexity" evidence="2">
    <location>
        <begin position="284"/>
        <end position="304"/>
    </location>
</feature>
<accession>A0A064CDN6</accession>
<dbReference type="SUPFAM" id="SSF140459">
    <property type="entry name" value="PE/PPE dimer-like"/>
    <property type="match status" value="1"/>
</dbReference>
<dbReference type="eggNOG" id="ENOG5031MSY">
    <property type="taxonomic scope" value="Bacteria"/>
</dbReference>
<keyword evidence="5" id="KW-1185">Reference proteome</keyword>
<evidence type="ECO:0000259" key="3">
    <source>
        <dbReference type="Pfam" id="PF00823"/>
    </source>
</evidence>
<dbReference type="EMBL" id="JALN02000003">
    <property type="protein sequence ID" value="KDE96857.1"/>
    <property type="molecule type" value="Genomic_DNA"/>
</dbReference>
<dbReference type="Gene3D" id="1.20.1260.20">
    <property type="entry name" value="PPE superfamily"/>
    <property type="match status" value="1"/>
</dbReference>
<feature type="region of interest" description="Disordered" evidence="2">
    <location>
        <begin position="219"/>
        <end position="305"/>
    </location>
</feature>
<sequence length="495" mass="48700">MALSGTAADLAGADDANAAAIGAIMDGSAPTAGGAPTAPSSGNLPTIPTPSLPAIPTMVTLPPVSPEQIAAQVHSGPGPQSLRTFAAHIRNTLAPSVLSAADEARRTGTSVAENWVDGQQQAATNIAGHADWLESSLHPQVLALASAADDVAAHTETLIQNTPRPEEFTDLRQRLHVALANYNASGGANAAQVETLSAELTKKRAAAMSAMQDFATAAPPTISGAAKPPQPAPPIVHNPGEPAHTLNPHGQPQRDGEHDGTGQGRGHHGGGDHNADDPAASDQPPVGAPAAPGNPAQGPPLAGADSNSASMLANVAGMIMGAGTGMVGQVTHGLGGGSPLSALSSLSSLPGMGGGMPQLSTPEMPTPDAGGDPGSPSEGASDFGSGGTSPAGGAGDGGGGGGAPMSSSSPAVGPSVGTGLSVGSPASPGPAGAGPSGGGMGMIPPMMGGMGGKQDQDRKSEDRRRVVERPMPNTEPVFGEVRRETRRRRDPEKKT</sequence>
<proteinExistence type="inferred from homology"/>
<dbReference type="RefSeq" id="WP_051660585.1">
    <property type="nucleotide sequence ID" value="NZ_JALN02000003.1"/>
</dbReference>
<comment type="similarity">
    <text evidence="1">Belongs to the mycobacterial PPE family.</text>
</comment>
<feature type="compositionally biased region" description="Gly residues" evidence="2">
    <location>
        <begin position="384"/>
        <end position="403"/>
    </location>
</feature>